<dbReference type="SUPFAM" id="SSF52218">
    <property type="entry name" value="Flavoproteins"/>
    <property type="match status" value="1"/>
</dbReference>
<keyword evidence="4" id="KW-0288">FMN</keyword>
<evidence type="ECO:0000256" key="3">
    <source>
        <dbReference type="ARBA" id="ARBA00022630"/>
    </source>
</evidence>
<dbReference type="PROSITE" id="PS50902">
    <property type="entry name" value="FLAVODOXIN_LIKE"/>
    <property type="match status" value="1"/>
</dbReference>
<keyword evidence="3" id="KW-0285">Flavoprotein</keyword>
<comment type="similarity">
    <text evidence="2">Belongs to the WrbA family.</text>
</comment>
<dbReference type="InterPro" id="IPR001226">
    <property type="entry name" value="Flavodoxin_CS"/>
</dbReference>
<organism evidence="6 7">
    <name type="scientific">Psychrobacter aestuarii</name>
    <dbReference type="NCBI Taxonomy" id="556327"/>
    <lineage>
        <taxon>Bacteria</taxon>
        <taxon>Pseudomonadati</taxon>
        <taxon>Pseudomonadota</taxon>
        <taxon>Gammaproteobacteria</taxon>
        <taxon>Moraxellales</taxon>
        <taxon>Moraxellaceae</taxon>
        <taxon>Psychrobacter</taxon>
    </lineage>
</organism>
<name>A0ABN0VVV8_9GAMM</name>
<comment type="caution">
    <text evidence="6">The sequence shown here is derived from an EMBL/GenBank/DDBJ whole genome shotgun (WGS) entry which is preliminary data.</text>
</comment>
<evidence type="ECO:0000256" key="4">
    <source>
        <dbReference type="ARBA" id="ARBA00022643"/>
    </source>
</evidence>
<proteinExistence type="inferred from homology"/>
<dbReference type="RefSeq" id="WP_201505020.1">
    <property type="nucleotide sequence ID" value="NZ_BAAAFR010000004.1"/>
</dbReference>
<dbReference type="NCBIfam" id="NF002999">
    <property type="entry name" value="PRK03767.1"/>
    <property type="match status" value="1"/>
</dbReference>
<protein>
    <submittedName>
        <fullName evidence="6">NAD(P)H:quinone oxidoreductase</fullName>
    </submittedName>
</protein>
<evidence type="ECO:0000259" key="5">
    <source>
        <dbReference type="PROSITE" id="PS50902"/>
    </source>
</evidence>
<dbReference type="NCBIfam" id="TIGR01755">
    <property type="entry name" value="flav_wrbA"/>
    <property type="match status" value="1"/>
</dbReference>
<feature type="domain" description="Flavodoxin-like" evidence="5">
    <location>
        <begin position="8"/>
        <end position="197"/>
    </location>
</feature>
<dbReference type="Proteomes" id="UP001501787">
    <property type="component" value="Unassembled WGS sequence"/>
</dbReference>
<accession>A0ABN0VVV8</accession>
<evidence type="ECO:0000256" key="2">
    <source>
        <dbReference type="ARBA" id="ARBA00006961"/>
    </source>
</evidence>
<gene>
    <name evidence="6" type="primary">wrbA</name>
    <name evidence="6" type="ORF">GCM10009129_15310</name>
</gene>
<dbReference type="PANTHER" id="PTHR30546:SF23">
    <property type="entry name" value="FLAVOPROTEIN-LIKE PROTEIN YCP4-RELATED"/>
    <property type="match status" value="1"/>
</dbReference>
<dbReference type="InterPro" id="IPR010089">
    <property type="entry name" value="Flavoprotein_WrbA-like"/>
</dbReference>
<dbReference type="PANTHER" id="PTHR30546">
    <property type="entry name" value="FLAVODOXIN-RELATED PROTEIN WRBA-RELATED"/>
    <property type="match status" value="1"/>
</dbReference>
<dbReference type="InterPro" id="IPR008254">
    <property type="entry name" value="Flavodoxin/NO_synth"/>
</dbReference>
<dbReference type="PROSITE" id="PS00201">
    <property type="entry name" value="FLAVODOXIN"/>
    <property type="match status" value="1"/>
</dbReference>
<sequence>MSQTAPYVLVLYYSNHGTTKAIAHGIAKGVVSAGMQARVRTVPNVVIETAVRKSTCSEQDLPDVGDAYCTMDDLKDCSGLALGSPTHFGNMAAPLKHFLDNTVTLWLGGNLQNKPACVFTTSGSTHGGQETTLLTMMLPLMHHGMMMIGLPYSEPALKRTVRGGSPYGASHVSGVMHDQPIEEDELELAVAQGHRLAISAEALAQANWTR</sequence>
<evidence type="ECO:0000313" key="6">
    <source>
        <dbReference type="EMBL" id="GAA0318657.1"/>
    </source>
</evidence>
<comment type="cofactor">
    <cofactor evidence="1">
        <name>FMN</name>
        <dbReference type="ChEBI" id="CHEBI:58210"/>
    </cofactor>
</comment>
<evidence type="ECO:0000313" key="7">
    <source>
        <dbReference type="Proteomes" id="UP001501787"/>
    </source>
</evidence>
<dbReference type="InterPro" id="IPR029039">
    <property type="entry name" value="Flavoprotein-like_sf"/>
</dbReference>
<dbReference type="InterPro" id="IPR005025">
    <property type="entry name" value="FMN_Rdtase-like_dom"/>
</dbReference>
<evidence type="ECO:0000256" key="1">
    <source>
        <dbReference type="ARBA" id="ARBA00001917"/>
    </source>
</evidence>
<reference evidence="6 7" key="1">
    <citation type="journal article" date="2019" name="Int. J. Syst. Evol. Microbiol.">
        <title>The Global Catalogue of Microorganisms (GCM) 10K type strain sequencing project: providing services to taxonomists for standard genome sequencing and annotation.</title>
        <authorList>
            <consortium name="The Broad Institute Genomics Platform"/>
            <consortium name="The Broad Institute Genome Sequencing Center for Infectious Disease"/>
            <person name="Wu L."/>
            <person name="Ma J."/>
        </authorList>
    </citation>
    <scope>NUCLEOTIDE SEQUENCE [LARGE SCALE GENOMIC DNA]</scope>
    <source>
        <strain evidence="6 7">JCM 16343</strain>
    </source>
</reference>
<dbReference type="Gene3D" id="3.40.50.360">
    <property type="match status" value="1"/>
</dbReference>
<dbReference type="EMBL" id="BAAAFR010000004">
    <property type="protein sequence ID" value="GAA0318657.1"/>
    <property type="molecule type" value="Genomic_DNA"/>
</dbReference>
<dbReference type="Pfam" id="PF03358">
    <property type="entry name" value="FMN_red"/>
    <property type="match status" value="1"/>
</dbReference>
<keyword evidence="7" id="KW-1185">Reference proteome</keyword>